<evidence type="ECO:0000313" key="2">
    <source>
        <dbReference type="Proteomes" id="UP000255192"/>
    </source>
</evidence>
<gene>
    <name evidence="1" type="primary">fepA_4</name>
    <name evidence="1" type="ORF">NCTC204_00032</name>
</gene>
<reference evidence="1 2" key="1">
    <citation type="submission" date="2018-06" db="EMBL/GenBank/DDBJ databases">
        <authorList>
            <consortium name="Pathogen Informatics"/>
            <person name="Doyle S."/>
        </authorList>
    </citation>
    <scope>NUCLEOTIDE SEQUENCE [LARGE SCALE GENOMIC DNA]</scope>
    <source>
        <strain evidence="1 2">NCTC204</strain>
    </source>
</reference>
<accession>A0A377Z9J0</accession>
<dbReference type="EMBL" id="UGMD01000002">
    <property type="protein sequence ID" value="STU64762.1"/>
    <property type="molecule type" value="Genomic_DNA"/>
</dbReference>
<sequence length="31" mass="3483">MLHSEVSIPFDYLVNQNLTLGSEWESTADEG</sequence>
<dbReference type="Proteomes" id="UP000255192">
    <property type="component" value="Unassembled WGS sequence"/>
</dbReference>
<evidence type="ECO:0000313" key="1">
    <source>
        <dbReference type="EMBL" id="STU64762.1"/>
    </source>
</evidence>
<organism evidence="1 2">
    <name type="scientific">Klebsiella pneumoniae</name>
    <dbReference type="NCBI Taxonomy" id="573"/>
    <lineage>
        <taxon>Bacteria</taxon>
        <taxon>Pseudomonadati</taxon>
        <taxon>Pseudomonadota</taxon>
        <taxon>Gammaproteobacteria</taxon>
        <taxon>Enterobacterales</taxon>
        <taxon>Enterobacteriaceae</taxon>
        <taxon>Klebsiella/Raoultella group</taxon>
        <taxon>Klebsiella</taxon>
        <taxon>Klebsiella pneumoniae complex</taxon>
    </lineage>
</organism>
<proteinExistence type="predicted"/>
<protein>
    <submittedName>
        <fullName evidence="1">TonB-dependent receptor</fullName>
    </submittedName>
</protein>
<name>A0A377Z9J0_KLEPN</name>
<keyword evidence="1" id="KW-0675">Receptor</keyword>
<dbReference type="AlphaFoldDB" id="A0A377Z9J0"/>